<dbReference type="EC" id="3.1.3.18" evidence="4"/>
<evidence type="ECO:0000256" key="3">
    <source>
        <dbReference type="ARBA" id="ARBA00006171"/>
    </source>
</evidence>
<comment type="catalytic activity">
    <reaction evidence="1">
        <text>2-phosphoglycolate + H2O = glycolate + phosphate</text>
        <dbReference type="Rhea" id="RHEA:14369"/>
        <dbReference type="ChEBI" id="CHEBI:15377"/>
        <dbReference type="ChEBI" id="CHEBI:29805"/>
        <dbReference type="ChEBI" id="CHEBI:43474"/>
        <dbReference type="ChEBI" id="CHEBI:58033"/>
        <dbReference type="EC" id="3.1.3.18"/>
    </reaction>
</comment>
<dbReference type="InterPro" id="IPR023198">
    <property type="entry name" value="PGP-like_dom2"/>
</dbReference>
<dbReference type="Proteomes" id="UP000622017">
    <property type="component" value="Unassembled WGS sequence"/>
</dbReference>
<keyword evidence="5" id="KW-0378">Hydrolase</keyword>
<dbReference type="SFLD" id="SFLDG01129">
    <property type="entry name" value="C1.5:_HAD__Beta-PGM__Phosphata"/>
    <property type="match status" value="1"/>
</dbReference>
<dbReference type="Gene3D" id="1.10.150.240">
    <property type="entry name" value="Putative phosphatase, domain 2"/>
    <property type="match status" value="1"/>
</dbReference>
<dbReference type="PANTHER" id="PTHR43434">
    <property type="entry name" value="PHOSPHOGLYCOLATE PHOSPHATASE"/>
    <property type="match status" value="1"/>
</dbReference>
<dbReference type="InterPro" id="IPR023214">
    <property type="entry name" value="HAD_sf"/>
</dbReference>
<evidence type="ECO:0000256" key="1">
    <source>
        <dbReference type="ARBA" id="ARBA00000830"/>
    </source>
</evidence>
<accession>A0ABR7MMD1</accession>
<dbReference type="Gene3D" id="3.40.50.1000">
    <property type="entry name" value="HAD superfamily/HAD-like"/>
    <property type="match status" value="1"/>
</dbReference>
<comment type="pathway">
    <text evidence="2">Organic acid metabolism; glycolate biosynthesis; glycolate from 2-phosphoglycolate: step 1/1.</text>
</comment>
<dbReference type="SFLD" id="SFLDS00003">
    <property type="entry name" value="Haloacid_Dehalogenase"/>
    <property type="match status" value="1"/>
</dbReference>
<evidence type="ECO:0000313" key="6">
    <source>
        <dbReference type="Proteomes" id="UP000622017"/>
    </source>
</evidence>
<dbReference type="EMBL" id="JACSCY010000012">
    <property type="protein sequence ID" value="MBC6612242.1"/>
    <property type="molecule type" value="Genomic_DNA"/>
</dbReference>
<proteinExistence type="inferred from homology"/>
<comment type="caution">
    <text evidence="5">The sequence shown here is derived from an EMBL/GenBank/DDBJ whole genome shotgun (WGS) entry which is preliminary data.</text>
</comment>
<dbReference type="RefSeq" id="WP_187320496.1">
    <property type="nucleotide sequence ID" value="NZ_JACSCY010000012.1"/>
</dbReference>
<keyword evidence="6" id="KW-1185">Reference proteome</keyword>
<dbReference type="SUPFAM" id="SSF56784">
    <property type="entry name" value="HAD-like"/>
    <property type="match status" value="1"/>
</dbReference>
<evidence type="ECO:0000256" key="2">
    <source>
        <dbReference type="ARBA" id="ARBA00004818"/>
    </source>
</evidence>
<reference evidence="5 6" key="1">
    <citation type="submission" date="2020-08" db="EMBL/GenBank/DDBJ databases">
        <title>Hymenobacter sp.</title>
        <authorList>
            <person name="Kim M.K."/>
        </authorList>
    </citation>
    <scope>NUCLEOTIDE SEQUENCE [LARGE SCALE GENOMIC DNA]</scope>
    <source>
        <strain evidence="5 6">BT507</strain>
    </source>
</reference>
<comment type="similarity">
    <text evidence="3">Belongs to the HAD-like hydrolase superfamily. CbbY/CbbZ/Gph/YieH family.</text>
</comment>
<name>A0ABR7MMD1_9BACT</name>
<gene>
    <name evidence="5" type="ORF">H8B15_15040</name>
</gene>
<evidence type="ECO:0000313" key="5">
    <source>
        <dbReference type="EMBL" id="MBC6612242.1"/>
    </source>
</evidence>
<dbReference type="PANTHER" id="PTHR43434:SF1">
    <property type="entry name" value="PHOSPHOGLYCOLATE PHOSPHATASE"/>
    <property type="match status" value="1"/>
</dbReference>
<evidence type="ECO:0000256" key="4">
    <source>
        <dbReference type="ARBA" id="ARBA00013078"/>
    </source>
</evidence>
<dbReference type="InterPro" id="IPR050155">
    <property type="entry name" value="HAD-like_hydrolase_sf"/>
</dbReference>
<dbReference type="InterPro" id="IPR041492">
    <property type="entry name" value="HAD_2"/>
</dbReference>
<protein>
    <recommendedName>
        <fullName evidence="4">phosphoglycolate phosphatase</fullName>
        <ecNumber evidence="4">3.1.3.18</ecNumber>
    </recommendedName>
</protein>
<sequence>MSYSLLLFDYDGTLCNSEAAILHSLRQVFTHYQVPVPPEAELERVVGLGLPSPDALQALRPQLAGAELAAWLLTYRSIYTNEGEELVKPFAGAREVLAAARAHNIAVAVVSNKGAVTLETSLTRLGLRADVQLLVGDGSYPDQQLPLKPSPVLYEQIVRPFFAPVLPAATLMIGDTAADLLFARNCGIDACWARYGFGDADACRALEPKHQIDGLRDVLRLMVREKAK</sequence>
<dbReference type="Pfam" id="PF13419">
    <property type="entry name" value="HAD_2"/>
    <property type="match status" value="1"/>
</dbReference>
<dbReference type="GO" id="GO:0016787">
    <property type="term" value="F:hydrolase activity"/>
    <property type="evidence" value="ECO:0007669"/>
    <property type="project" value="UniProtKB-KW"/>
</dbReference>
<dbReference type="InterPro" id="IPR036412">
    <property type="entry name" value="HAD-like_sf"/>
</dbReference>
<organism evidence="5 6">
    <name type="scientific">Hymenobacter citatus</name>
    <dbReference type="NCBI Taxonomy" id="2763506"/>
    <lineage>
        <taxon>Bacteria</taxon>
        <taxon>Pseudomonadati</taxon>
        <taxon>Bacteroidota</taxon>
        <taxon>Cytophagia</taxon>
        <taxon>Cytophagales</taxon>
        <taxon>Hymenobacteraceae</taxon>
        <taxon>Hymenobacter</taxon>
    </lineage>
</organism>